<evidence type="ECO:0000313" key="2">
    <source>
        <dbReference type="EMBL" id="MBX0305887.1"/>
    </source>
</evidence>
<dbReference type="Proteomes" id="UP000783863">
    <property type="component" value="Unassembled WGS sequence"/>
</dbReference>
<dbReference type="EMBL" id="RKLQ01000006">
    <property type="protein sequence ID" value="MBX0305887.1"/>
    <property type="molecule type" value="Genomic_DNA"/>
</dbReference>
<gene>
    <name evidence="2" type="ORF">EGD98_19770</name>
</gene>
<sequence>MQEPPTQQSQQPPGQQIQQPPAQQAQPAPYHEPQQSRRQIAIKSDVSEEEEPDSEEAPVDEA</sequence>
<reference evidence="2" key="1">
    <citation type="submission" date="2021-06" db="EMBL/GenBank/DDBJ databases">
        <title>Halomicroarcula sp. F24A a new haloarchaeum isolated from saline soil.</title>
        <authorList>
            <person name="Duran-Viseras A."/>
            <person name="Sanchez-Porro C."/>
            <person name="Ventosa A."/>
        </authorList>
    </citation>
    <scope>NUCLEOTIDE SEQUENCE</scope>
    <source>
        <strain evidence="2">F24A</strain>
    </source>
</reference>
<feature type="compositionally biased region" description="Acidic residues" evidence="1">
    <location>
        <begin position="47"/>
        <end position="62"/>
    </location>
</feature>
<keyword evidence="3" id="KW-1185">Reference proteome</keyword>
<protein>
    <submittedName>
        <fullName evidence="2">Uncharacterized protein</fullName>
    </submittedName>
</protein>
<evidence type="ECO:0000256" key="1">
    <source>
        <dbReference type="SAM" id="MobiDB-lite"/>
    </source>
</evidence>
<organism evidence="2 3">
    <name type="scientific">Haloarcula salinisoli</name>
    <dbReference type="NCBI Taxonomy" id="2487746"/>
    <lineage>
        <taxon>Archaea</taxon>
        <taxon>Methanobacteriati</taxon>
        <taxon>Methanobacteriota</taxon>
        <taxon>Stenosarchaea group</taxon>
        <taxon>Halobacteria</taxon>
        <taxon>Halobacteriales</taxon>
        <taxon>Haloarculaceae</taxon>
        <taxon>Haloarcula</taxon>
    </lineage>
</organism>
<feature type="region of interest" description="Disordered" evidence="1">
    <location>
        <begin position="1"/>
        <end position="62"/>
    </location>
</feature>
<dbReference type="AlphaFoldDB" id="A0A8J7YHY7"/>
<comment type="caution">
    <text evidence="2">The sequence shown here is derived from an EMBL/GenBank/DDBJ whole genome shotgun (WGS) entry which is preliminary data.</text>
</comment>
<feature type="compositionally biased region" description="Low complexity" evidence="1">
    <location>
        <begin position="1"/>
        <end position="33"/>
    </location>
</feature>
<name>A0A8J7YHY7_9EURY</name>
<dbReference type="RefSeq" id="WP_220590078.1">
    <property type="nucleotide sequence ID" value="NZ_RKLQ01000006.1"/>
</dbReference>
<accession>A0A8J7YHY7</accession>
<proteinExistence type="predicted"/>
<evidence type="ECO:0000313" key="3">
    <source>
        <dbReference type="Proteomes" id="UP000783863"/>
    </source>
</evidence>